<keyword evidence="3" id="KW-1185">Reference proteome</keyword>
<reference evidence="2" key="2">
    <citation type="submission" date="2021-03" db="UniProtKB">
        <authorList>
            <consortium name="EnsemblPlants"/>
        </authorList>
    </citation>
    <scope>IDENTIFICATION</scope>
</reference>
<name>A0A803P3F0_CANSA</name>
<proteinExistence type="predicted"/>
<dbReference type="AlphaFoldDB" id="A0A803P3F0"/>
<organism evidence="2 3">
    <name type="scientific">Cannabis sativa</name>
    <name type="common">Hemp</name>
    <name type="synonym">Marijuana</name>
    <dbReference type="NCBI Taxonomy" id="3483"/>
    <lineage>
        <taxon>Eukaryota</taxon>
        <taxon>Viridiplantae</taxon>
        <taxon>Streptophyta</taxon>
        <taxon>Embryophyta</taxon>
        <taxon>Tracheophyta</taxon>
        <taxon>Spermatophyta</taxon>
        <taxon>Magnoliopsida</taxon>
        <taxon>eudicotyledons</taxon>
        <taxon>Gunneridae</taxon>
        <taxon>Pentapetalae</taxon>
        <taxon>rosids</taxon>
        <taxon>fabids</taxon>
        <taxon>Rosales</taxon>
        <taxon>Cannabaceae</taxon>
        <taxon>Cannabis</taxon>
    </lineage>
</organism>
<evidence type="ECO:0000256" key="1">
    <source>
        <dbReference type="SAM" id="MobiDB-lite"/>
    </source>
</evidence>
<feature type="region of interest" description="Disordered" evidence="1">
    <location>
        <begin position="113"/>
        <end position="146"/>
    </location>
</feature>
<sequence length="232" mass="25185">MVVMVKLVGLADFVDLRRKARTQPLRVKHQAFSSSPDGEVEGSSLLAFFKARSLKSLSSSPPRSASMASRLRVWPQAATCPPPSRPHGCHASPRPPLLGFLGTGFRLMRPPSVEPPLWSSKAFRQTNRREGSSAASSMPRTGHDETMIDQGLGKAVGLDSNLKKETRMRSEISKGGMNYKYSPAAIANDVLDLVSEFNYGVSLSERVSGRQSWAGHLSEGLPTLCNCILSFG</sequence>
<evidence type="ECO:0000313" key="3">
    <source>
        <dbReference type="Proteomes" id="UP000596661"/>
    </source>
</evidence>
<reference evidence="2" key="1">
    <citation type="submission" date="2018-11" db="EMBL/GenBank/DDBJ databases">
        <authorList>
            <person name="Grassa J C."/>
        </authorList>
    </citation>
    <scope>NUCLEOTIDE SEQUENCE [LARGE SCALE GENOMIC DNA]</scope>
</reference>
<evidence type="ECO:0000313" key="2">
    <source>
        <dbReference type="EnsemblPlants" id="cds.evm.model.02.968"/>
    </source>
</evidence>
<dbReference type="EMBL" id="UZAU01000147">
    <property type="status" value="NOT_ANNOTATED_CDS"/>
    <property type="molecule type" value="Genomic_DNA"/>
</dbReference>
<accession>A0A803P3F0</accession>
<protein>
    <submittedName>
        <fullName evidence="2">Uncharacterized protein</fullName>
    </submittedName>
</protein>
<dbReference type="Proteomes" id="UP000596661">
    <property type="component" value="Chromosome 2"/>
</dbReference>
<dbReference type="Gramene" id="evm.model.02.968">
    <property type="protein sequence ID" value="cds.evm.model.02.968"/>
    <property type="gene ID" value="evm.TU.02.968"/>
</dbReference>
<dbReference type="EnsemblPlants" id="evm.model.02.968">
    <property type="protein sequence ID" value="cds.evm.model.02.968"/>
    <property type="gene ID" value="evm.TU.02.968"/>
</dbReference>